<feature type="domain" description="ARID" evidence="2">
    <location>
        <begin position="67"/>
        <end position="160"/>
    </location>
</feature>
<evidence type="ECO:0000313" key="3">
    <source>
        <dbReference type="EMBL" id="CAL1398886.1"/>
    </source>
</evidence>
<dbReference type="Gene3D" id="1.10.150.60">
    <property type="entry name" value="ARID DNA-binding domain"/>
    <property type="match status" value="1"/>
</dbReference>
<reference evidence="3 4" key="1">
    <citation type="submission" date="2024-04" db="EMBL/GenBank/DDBJ databases">
        <authorList>
            <person name="Fracassetti M."/>
        </authorList>
    </citation>
    <scope>NUCLEOTIDE SEQUENCE [LARGE SCALE GENOMIC DNA]</scope>
</reference>
<dbReference type="Proteomes" id="UP001497516">
    <property type="component" value="Chromosome 7"/>
</dbReference>
<dbReference type="AlphaFoldDB" id="A0AAV2FKS8"/>
<dbReference type="SUPFAM" id="SSF46774">
    <property type="entry name" value="ARID-like"/>
    <property type="match status" value="1"/>
</dbReference>
<dbReference type="PANTHER" id="PTHR46410:SF1">
    <property type="entry name" value="AT-RICH INTERACTIVE DOMAIN-CONTAINING PROTEIN 1"/>
    <property type="match status" value="1"/>
</dbReference>
<keyword evidence="4" id="KW-1185">Reference proteome</keyword>
<proteinExistence type="predicted"/>
<organism evidence="3 4">
    <name type="scientific">Linum trigynum</name>
    <dbReference type="NCBI Taxonomy" id="586398"/>
    <lineage>
        <taxon>Eukaryota</taxon>
        <taxon>Viridiplantae</taxon>
        <taxon>Streptophyta</taxon>
        <taxon>Embryophyta</taxon>
        <taxon>Tracheophyta</taxon>
        <taxon>Spermatophyta</taxon>
        <taxon>Magnoliopsida</taxon>
        <taxon>eudicotyledons</taxon>
        <taxon>Gunneridae</taxon>
        <taxon>Pentapetalae</taxon>
        <taxon>rosids</taxon>
        <taxon>fabids</taxon>
        <taxon>Malpighiales</taxon>
        <taxon>Linaceae</taxon>
        <taxon>Linum</taxon>
    </lineage>
</organism>
<feature type="region of interest" description="Disordered" evidence="1">
    <location>
        <begin position="262"/>
        <end position="284"/>
    </location>
</feature>
<dbReference type="Pfam" id="PF01388">
    <property type="entry name" value="ARID"/>
    <property type="match status" value="1"/>
</dbReference>
<gene>
    <name evidence="3" type="ORF">LTRI10_LOCUS39095</name>
</gene>
<dbReference type="GO" id="GO:0003677">
    <property type="term" value="F:DNA binding"/>
    <property type="evidence" value="ECO:0007669"/>
    <property type="project" value="InterPro"/>
</dbReference>
<dbReference type="InterPro" id="IPR036431">
    <property type="entry name" value="ARID_dom_sf"/>
</dbReference>
<dbReference type="EMBL" id="OZ034820">
    <property type="protein sequence ID" value="CAL1398886.1"/>
    <property type="molecule type" value="Genomic_DNA"/>
</dbReference>
<evidence type="ECO:0000313" key="4">
    <source>
        <dbReference type="Proteomes" id="UP001497516"/>
    </source>
</evidence>
<dbReference type="InterPro" id="IPR001005">
    <property type="entry name" value="SANT/Myb"/>
</dbReference>
<feature type="region of interest" description="Disordered" evidence="1">
    <location>
        <begin position="640"/>
        <end position="681"/>
    </location>
</feature>
<dbReference type="CDD" id="cd00167">
    <property type="entry name" value="SANT"/>
    <property type="match status" value="1"/>
</dbReference>
<sequence length="681" mass="76175">MIDTSFSLKFGRKDYKNSSPIEKKKKKTTLVTGWSGIDVEEQARDSDGTSGESLGRNEFLANLKSGTARSSLFDNFLKDFLKESGALDSVKFFPPMLADGRSLNLLKLLLAVREKGGNGVVCRDGLWNSVAEDLELDSSFGPTLKLVYVEYLFDLEKKLESLVVDNKDLNEKSRNSGGCEVSMSSGDKLNGILSEMQKLKYSGLESDCSPSMEADSVYGEQYSSYTDSARSTVDVVEPRKLIGEPVNRFVMDSSICGDNNNNRKYVDESMPSGSTGSMKVGDEEDVKSAVVGTDEMDKGSDDEGADDMDCDKNVVEEPVSSRKRKRGSKSEMLNWLYRIARNPCDLTVEQLPDKSKWKLYGSEKLWKQVLLAREELFDKRDVMSSPASNGQENRKMHPCMYEDHIGTNYNFRERSKCKNNLASPGARLSKKGHTCRSYSSLTTHNGSDSYTQGACGAGDSSLEYYSFVELPAESAIPVGPAFQAAVPEWIGGGVASESETRWLGTRVWPPLSLPSKLIIEREPIGKGRVDSCGCEVPKSVECVRFHIKERRLKLKRELGKAFYDWSFDRMGEEVKANWSEDEEKRFMAIVGGVNLPSSGRCFWDEIIKQFPRKRREDLVSYYYNVCLLCRRAYQNRFTPSGIRSDDDDSEEDVDESGLRVNGSSRHSASILGSAKKSRKKR</sequence>
<dbReference type="InterPro" id="IPR001606">
    <property type="entry name" value="ARID_dom"/>
</dbReference>
<evidence type="ECO:0000259" key="2">
    <source>
        <dbReference type="PROSITE" id="PS51011"/>
    </source>
</evidence>
<dbReference type="SMART" id="SM01014">
    <property type="entry name" value="ARID"/>
    <property type="match status" value="1"/>
</dbReference>
<dbReference type="PANTHER" id="PTHR46410">
    <property type="entry name" value="AT-RICH INTERACTIVE DOMAIN-CONTAINING PROTEIN 2"/>
    <property type="match status" value="1"/>
</dbReference>
<feature type="compositionally biased region" description="Acidic residues" evidence="1">
    <location>
        <begin position="645"/>
        <end position="655"/>
    </location>
</feature>
<evidence type="ECO:0000256" key="1">
    <source>
        <dbReference type="SAM" id="MobiDB-lite"/>
    </source>
</evidence>
<name>A0AAV2FKS8_9ROSI</name>
<dbReference type="SMART" id="SM00501">
    <property type="entry name" value="BRIGHT"/>
    <property type="match status" value="1"/>
</dbReference>
<dbReference type="PROSITE" id="PS51011">
    <property type="entry name" value="ARID"/>
    <property type="match status" value="1"/>
</dbReference>
<dbReference type="CDD" id="cd16100">
    <property type="entry name" value="ARID"/>
    <property type="match status" value="1"/>
</dbReference>
<accession>A0AAV2FKS8</accession>
<protein>
    <recommendedName>
        <fullName evidence="2">ARID domain-containing protein</fullName>
    </recommendedName>
</protein>